<sequence>MLTVWAGLRKLPSWAFPVAFAALLLAVPLFDVGYEATRYIELSLILALVVSGLNISLGYSGQLAIGQAAMYAAGAYTAGMLSTAGHTDLGLHIVAGGLAALVVGIVTGIPGLRLGSWSLAMTSFFLVLLVPDVVDIFEEKTGGHLGLSGMLGPTLFGYVLKPADMYLAIVVVAAVWFAVFRNVVVSRHGIAFQVLKQSPVLASSLGMSVYRTKLTGYAIGAVPAGFAGALLANLDLYLSPEIFGFHLATGALAASILGGSVSIYGAIFGAGIVQFNNDQSSEFAQYSLIFFGAFLLIGGVLLRGGVAGVMRNAVRRLDRAAGIGAAVVPAQATDSATAMRPISGGMLEVGKLSKAFGGNQALRDVSLRAEPGKITALIGPNGSGKTTLLNLVCGFYRRDSGSITVAGASIATASSDRIARLGIARTFQTPLIPPGITVREVVISGRYTADRAGFLSAVLRSPHFRRVRERDLQRATEILRLTGLIHLADSEAVALPLGMRRMLEVARALIREPKVLLLDEAASGLDENEVRTLASVVRQIRDAGCTVVLVEHNFDLVLALADRIVVLARGGVLAEGTPAEIEANVRVRDEYLGVVEEKDRQVSS</sequence>
<organism evidence="11 12">
    <name type="scientific">Rhizocola hellebori</name>
    <dbReference type="NCBI Taxonomy" id="1392758"/>
    <lineage>
        <taxon>Bacteria</taxon>
        <taxon>Bacillati</taxon>
        <taxon>Actinomycetota</taxon>
        <taxon>Actinomycetes</taxon>
        <taxon>Micromonosporales</taxon>
        <taxon>Micromonosporaceae</taxon>
        <taxon>Rhizocola</taxon>
    </lineage>
</organism>
<keyword evidence="4 9" id="KW-0812">Transmembrane</keyword>
<dbReference type="Gene3D" id="3.40.50.300">
    <property type="entry name" value="P-loop containing nucleotide triphosphate hydrolases"/>
    <property type="match status" value="1"/>
</dbReference>
<evidence type="ECO:0000256" key="1">
    <source>
        <dbReference type="ARBA" id="ARBA00004651"/>
    </source>
</evidence>
<dbReference type="CDD" id="cd03219">
    <property type="entry name" value="ABC_Mj1267_LivG_branched"/>
    <property type="match status" value="1"/>
</dbReference>
<dbReference type="PANTHER" id="PTHR45772">
    <property type="entry name" value="CONSERVED COMPONENT OF ABC TRANSPORTER FOR NATURAL AMINO ACIDS-RELATED"/>
    <property type="match status" value="1"/>
</dbReference>
<dbReference type="GO" id="GO:0016887">
    <property type="term" value="F:ATP hydrolysis activity"/>
    <property type="evidence" value="ECO:0007669"/>
    <property type="project" value="InterPro"/>
</dbReference>
<feature type="transmembrane region" description="Helical" evidence="9">
    <location>
        <begin position="89"/>
        <end position="109"/>
    </location>
</feature>
<evidence type="ECO:0000256" key="6">
    <source>
        <dbReference type="ARBA" id="ARBA00022840"/>
    </source>
</evidence>
<feature type="domain" description="ABC transporter" evidence="10">
    <location>
        <begin position="347"/>
        <end position="594"/>
    </location>
</feature>
<evidence type="ECO:0000256" key="9">
    <source>
        <dbReference type="SAM" id="Phobius"/>
    </source>
</evidence>
<feature type="transmembrane region" description="Helical" evidence="9">
    <location>
        <begin position="14"/>
        <end position="32"/>
    </location>
</feature>
<evidence type="ECO:0000256" key="5">
    <source>
        <dbReference type="ARBA" id="ARBA00022741"/>
    </source>
</evidence>
<dbReference type="GO" id="GO:1903805">
    <property type="term" value="P:L-valine import across plasma membrane"/>
    <property type="evidence" value="ECO:0007669"/>
    <property type="project" value="TreeGrafter"/>
</dbReference>
<comment type="caution">
    <text evidence="11">The sequence shown here is derived from an EMBL/GenBank/DDBJ whole genome shotgun (WGS) entry which is preliminary data.</text>
</comment>
<dbReference type="AlphaFoldDB" id="A0A8J3QA26"/>
<dbReference type="Proteomes" id="UP000612899">
    <property type="component" value="Unassembled WGS sequence"/>
</dbReference>
<accession>A0A8J3QA26</accession>
<feature type="transmembrane region" description="Helical" evidence="9">
    <location>
        <begin position="214"/>
        <end position="232"/>
    </location>
</feature>
<reference evidence="11" key="1">
    <citation type="submission" date="2021-01" db="EMBL/GenBank/DDBJ databases">
        <title>Whole genome shotgun sequence of Rhizocola hellebori NBRC 109834.</title>
        <authorList>
            <person name="Komaki H."/>
            <person name="Tamura T."/>
        </authorList>
    </citation>
    <scope>NUCLEOTIDE SEQUENCE</scope>
    <source>
        <strain evidence="11">NBRC 109834</strain>
    </source>
</reference>
<evidence type="ECO:0000256" key="7">
    <source>
        <dbReference type="ARBA" id="ARBA00022989"/>
    </source>
</evidence>
<dbReference type="InterPro" id="IPR001851">
    <property type="entry name" value="ABC_transp_permease"/>
</dbReference>
<name>A0A8J3QA26_9ACTN</name>
<dbReference type="CDD" id="cd06581">
    <property type="entry name" value="TM_PBP1_LivM_like"/>
    <property type="match status" value="1"/>
</dbReference>
<evidence type="ECO:0000256" key="3">
    <source>
        <dbReference type="ARBA" id="ARBA00022475"/>
    </source>
</evidence>
<feature type="transmembrane region" description="Helical" evidence="9">
    <location>
        <begin position="39"/>
        <end position="57"/>
    </location>
</feature>
<dbReference type="GO" id="GO:0015192">
    <property type="term" value="F:L-phenylalanine transmembrane transporter activity"/>
    <property type="evidence" value="ECO:0007669"/>
    <property type="project" value="TreeGrafter"/>
</dbReference>
<evidence type="ECO:0000313" key="11">
    <source>
        <dbReference type="EMBL" id="GIH06691.1"/>
    </source>
</evidence>
<dbReference type="InterPro" id="IPR051120">
    <property type="entry name" value="ABC_AA/LPS_Transport"/>
</dbReference>
<dbReference type="GO" id="GO:0005886">
    <property type="term" value="C:plasma membrane"/>
    <property type="evidence" value="ECO:0007669"/>
    <property type="project" value="UniProtKB-SubCell"/>
</dbReference>
<evidence type="ECO:0000256" key="2">
    <source>
        <dbReference type="ARBA" id="ARBA00022448"/>
    </source>
</evidence>
<dbReference type="GO" id="GO:0005304">
    <property type="term" value="F:L-valine transmembrane transporter activity"/>
    <property type="evidence" value="ECO:0007669"/>
    <property type="project" value="TreeGrafter"/>
</dbReference>
<keyword evidence="6" id="KW-0067">ATP-binding</keyword>
<dbReference type="PROSITE" id="PS50893">
    <property type="entry name" value="ABC_TRANSPORTER_2"/>
    <property type="match status" value="1"/>
</dbReference>
<keyword evidence="3" id="KW-1003">Cell membrane</keyword>
<evidence type="ECO:0000256" key="8">
    <source>
        <dbReference type="ARBA" id="ARBA00023136"/>
    </source>
</evidence>
<feature type="transmembrane region" description="Helical" evidence="9">
    <location>
        <begin position="166"/>
        <end position="184"/>
    </location>
</feature>
<dbReference type="GO" id="GO:0005524">
    <property type="term" value="F:ATP binding"/>
    <property type="evidence" value="ECO:0007669"/>
    <property type="project" value="UniProtKB-KW"/>
</dbReference>
<dbReference type="InterPro" id="IPR003439">
    <property type="entry name" value="ABC_transporter-like_ATP-bd"/>
</dbReference>
<dbReference type="GO" id="GO:1903806">
    <property type="term" value="P:L-isoleucine import across plasma membrane"/>
    <property type="evidence" value="ECO:0007669"/>
    <property type="project" value="TreeGrafter"/>
</dbReference>
<keyword evidence="2" id="KW-0813">Transport</keyword>
<keyword evidence="8 9" id="KW-0472">Membrane</keyword>
<dbReference type="GO" id="GO:0042941">
    <property type="term" value="P:D-alanine transmembrane transport"/>
    <property type="evidence" value="ECO:0007669"/>
    <property type="project" value="TreeGrafter"/>
</dbReference>
<feature type="transmembrane region" description="Helical" evidence="9">
    <location>
        <begin position="115"/>
        <end position="134"/>
    </location>
</feature>
<proteinExistence type="predicted"/>
<dbReference type="Pfam" id="PF02653">
    <property type="entry name" value="BPD_transp_2"/>
    <property type="match status" value="1"/>
</dbReference>
<protein>
    <submittedName>
        <fullName evidence="11">Branched-chain amino acid ABC transporter permease</fullName>
    </submittedName>
</protein>
<dbReference type="SUPFAM" id="SSF52540">
    <property type="entry name" value="P-loop containing nucleoside triphosphate hydrolases"/>
    <property type="match status" value="1"/>
</dbReference>
<dbReference type="SMART" id="SM00382">
    <property type="entry name" value="AAA"/>
    <property type="match status" value="1"/>
</dbReference>
<evidence type="ECO:0000256" key="4">
    <source>
        <dbReference type="ARBA" id="ARBA00022692"/>
    </source>
</evidence>
<keyword evidence="5" id="KW-0547">Nucleotide-binding</keyword>
<dbReference type="InterPro" id="IPR003593">
    <property type="entry name" value="AAA+_ATPase"/>
</dbReference>
<dbReference type="InterPro" id="IPR027417">
    <property type="entry name" value="P-loop_NTPase"/>
</dbReference>
<dbReference type="PANTHER" id="PTHR45772:SF7">
    <property type="entry name" value="AMINO ACID ABC TRANSPORTER ATP-BINDING PROTEIN"/>
    <property type="match status" value="1"/>
</dbReference>
<feature type="transmembrane region" description="Helical" evidence="9">
    <location>
        <begin position="252"/>
        <end position="276"/>
    </location>
</feature>
<feature type="transmembrane region" description="Helical" evidence="9">
    <location>
        <begin position="288"/>
        <end position="310"/>
    </location>
</feature>
<dbReference type="RefSeq" id="WP_203910502.1">
    <property type="nucleotide sequence ID" value="NZ_BONY01000029.1"/>
</dbReference>
<dbReference type="EMBL" id="BONY01000029">
    <property type="protein sequence ID" value="GIH06691.1"/>
    <property type="molecule type" value="Genomic_DNA"/>
</dbReference>
<dbReference type="InterPro" id="IPR043428">
    <property type="entry name" value="LivM-like"/>
</dbReference>
<dbReference type="Pfam" id="PF00005">
    <property type="entry name" value="ABC_tran"/>
    <property type="match status" value="1"/>
</dbReference>
<evidence type="ECO:0000313" key="12">
    <source>
        <dbReference type="Proteomes" id="UP000612899"/>
    </source>
</evidence>
<dbReference type="GO" id="GO:0015188">
    <property type="term" value="F:L-isoleucine transmembrane transporter activity"/>
    <property type="evidence" value="ECO:0007669"/>
    <property type="project" value="TreeGrafter"/>
</dbReference>
<evidence type="ECO:0000259" key="10">
    <source>
        <dbReference type="PROSITE" id="PS50893"/>
    </source>
</evidence>
<keyword evidence="7 9" id="KW-1133">Transmembrane helix</keyword>
<comment type="subcellular location">
    <subcellularLocation>
        <location evidence="1">Cell membrane</location>
        <topology evidence="1">Multi-pass membrane protein</topology>
    </subcellularLocation>
</comment>
<gene>
    <name evidence="11" type="ORF">Rhe02_47580</name>
</gene>
<keyword evidence="12" id="KW-1185">Reference proteome</keyword>
<dbReference type="GO" id="GO:0015808">
    <property type="term" value="P:L-alanine transport"/>
    <property type="evidence" value="ECO:0007669"/>
    <property type="project" value="TreeGrafter"/>
</dbReference>